<evidence type="ECO:0000256" key="10">
    <source>
        <dbReference type="SAM" id="MobiDB-lite"/>
    </source>
</evidence>
<dbReference type="GO" id="GO:0106310">
    <property type="term" value="F:protein serine kinase activity"/>
    <property type="evidence" value="ECO:0007669"/>
    <property type="project" value="RHEA"/>
</dbReference>
<feature type="domain" description="PH" evidence="11">
    <location>
        <begin position="40"/>
        <end position="143"/>
    </location>
</feature>
<dbReference type="PANTHER" id="PTHR45832">
    <property type="entry name" value="SERINE/THREONINE-PROTEIN KINASE SAMKA-RELATED-RELATED"/>
    <property type="match status" value="1"/>
</dbReference>
<dbReference type="SMART" id="SM00220">
    <property type="entry name" value="S_TKc"/>
    <property type="match status" value="1"/>
</dbReference>
<evidence type="ECO:0000259" key="11">
    <source>
        <dbReference type="PROSITE" id="PS50003"/>
    </source>
</evidence>
<dbReference type="PANTHER" id="PTHR45832:SF22">
    <property type="entry name" value="SERINE_THREONINE-PROTEIN KINASE SAMKA-RELATED"/>
    <property type="match status" value="1"/>
</dbReference>
<evidence type="ECO:0000256" key="7">
    <source>
        <dbReference type="ARBA" id="ARBA00022840"/>
    </source>
</evidence>
<dbReference type="Pfam" id="PF00786">
    <property type="entry name" value="PBD"/>
    <property type="match status" value="1"/>
</dbReference>
<feature type="compositionally biased region" description="Low complexity" evidence="10">
    <location>
        <begin position="260"/>
        <end position="272"/>
    </location>
</feature>
<dbReference type="PROSITE" id="PS50011">
    <property type="entry name" value="PROTEIN_KINASE_DOM"/>
    <property type="match status" value="1"/>
</dbReference>
<dbReference type="FunFam" id="3.90.810.10:FF:000005">
    <property type="entry name" value="Non-specific serine/threonine protein kinase"/>
    <property type="match status" value="1"/>
</dbReference>
<evidence type="ECO:0000256" key="5">
    <source>
        <dbReference type="ARBA" id="ARBA00022741"/>
    </source>
</evidence>
<protein>
    <recommendedName>
        <fullName evidence="2">non-specific serine/threonine protein kinase</fullName>
        <ecNumber evidence="2">2.7.11.1</ecNumber>
    </recommendedName>
</protein>
<evidence type="ECO:0000256" key="6">
    <source>
        <dbReference type="ARBA" id="ARBA00022777"/>
    </source>
</evidence>
<dbReference type="EC" id="2.7.11.1" evidence="2"/>
<dbReference type="PROSITE" id="PS50108">
    <property type="entry name" value="CRIB"/>
    <property type="match status" value="1"/>
</dbReference>
<dbReference type="SUPFAM" id="SSF56112">
    <property type="entry name" value="Protein kinase-like (PK-like)"/>
    <property type="match status" value="1"/>
</dbReference>
<evidence type="ECO:0000256" key="1">
    <source>
        <dbReference type="ARBA" id="ARBA00008874"/>
    </source>
</evidence>
<feature type="region of interest" description="Disordered" evidence="10">
    <location>
        <begin position="229"/>
        <end position="352"/>
    </location>
</feature>
<dbReference type="Pfam" id="PF00169">
    <property type="entry name" value="PH"/>
    <property type="match status" value="1"/>
</dbReference>
<keyword evidence="3" id="KW-0723">Serine/threonine-protein kinase</keyword>
<evidence type="ECO:0000259" key="12">
    <source>
        <dbReference type="PROSITE" id="PS50011"/>
    </source>
</evidence>
<evidence type="ECO:0000313" key="14">
    <source>
        <dbReference type="EMBL" id="CDK24129.1"/>
    </source>
</evidence>
<dbReference type="PROSITE" id="PS50003">
    <property type="entry name" value="PH_DOMAIN"/>
    <property type="match status" value="1"/>
</dbReference>
<keyword evidence="4" id="KW-0808">Transferase</keyword>
<dbReference type="SUPFAM" id="SSF50729">
    <property type="entry name" value="PH domain-like"/>
    <property type="match status" value="1"/>
</dbReference>
<dbReference type="Gene3D" id="1.10.510.10">
    <property type="entry name" value="Transferase(Phosphotransferase) domain 1"/>
    <property type="match status" value="1"/>
</dbReference>
<dbReference type="Pfam" id="PF00069">
    <property type="entry name" value="Pkinase"/>
    <property type="match status" value="1"/>
</dbReference>
<dbReference type="InterPro" id="IPR000095">
    <property type="entry name" value="CRIB_dom"/>
</dbReference>
<dbReference type="InterPro" id="IPR008271">
    <property type="entry name" value="Ser/Thr_kinase_AS"/>
</dbReference>
<dbReference type="GeneID" id="34517535"/>
<name>W6MF21_9ASCO</name>
<dbReference type="InterPro" id="IPR011993">
    <property type="entry name" value="PH-like_dom_sf"/>
</dbReference>
<dbReference type="AlphaFoldDB" id="W6MF21"/>
<dbReference type="PROSITE" id="PS00108">
    <property type="entry name" value="PROTEIN_KINASE_ST"/>
    <property type="match status" value="1"/>
</dbReference>
<dbReference type="Gene3D" id="2.30.29.30">
    <property type="entry name" value="Pleckstrin-homology domain (PH domain)/Phosphotyrosine-binding domain (PTB)"/>
    <property type="match status" value="1"/>
</dbReference>
<dbReference type="Gene3D" id="3.90.810.10">
    <property type="entry name" value="CRIB domain"/>
    <property type="match status" value="1"/>
</dbReference>
<comment type="catalytic activity">
    <reaction evidence="8">
        <text>L-threonyl-[protein] + ATP = O-phospho-L-threonyl-[protein] + ADP + H(+)</text>
        <dbReference type="Rhea" id="RHEA:46608"/>
        <dbReference type="Rhea" id="RHEA-COMP:11060"/>
        <dbReference type="Rhea" id="RHEA-COMP:11605"/>
        <dbReference type="ChEBI" id="CHEBI:15378"/>
        <dbReference type="ChEBI" id="CHEBI:30013"/>
        <dbReference type="ChEBI" id="CHEBI:30616"/>
        <dbReference type="ChEBI" id="CHEBI:61977"/>
        <dbReference type="ChEBI" id="CHEBI:456216"/>
        <dbReference type="EC" id="2.7.11.1"/>
    </reaction>
</comment>
<dbReference type="InterPro" id="IPR000719">
    <property type="entry name" value="Prot_kinase_dom"/>
</dbReference>
<evidence type="ECO:0000256" key="2">
    <source>
        <dbReference type="ARBA" id="ARBA00012513"/>
    </source>
</evidence>
<feature type="compositionally biased region" description="Polar residues" evidence="10">
    <location>
        <begin position="333"/>
        <end position="343"/>
    </location>
</feature>
<dbReference type="EMBL" id="HG793125">
    <property type="protein sequence ID" value="CDK24129.1"/>
    <property type="molecule type" value="Genomic_DNA"/>
</dbReference>
<dbReference type="HOGENOM" id="CLU_000288_26_2_1"/>
<dbReference type="InterPro" id="IPR011009">
    <property type="entry name" value="Kinase-like_dom_sf"/>
</dbReference>
<keyword evidence="7" id="KW-0067">ATP-binding</keyword>
<evidence type="ECO:0000313" key="15">
    <source>
        <dbReference type="Proteomes" id="UP000019384"/>
    </source>
</evidence>
<dbReference type="GO" id="GO:0004674">
    <property type="term" value="F:protein serine/threonine kinase activity"/>
    <property type="evidence" value="ECO:0007669"/>
    <property type="project" value="UniProtKB-KW"/>
</dbReference>
<feature type="domain" description="Protein kinase" evidence="12">
    <location>
        <begin position="439"/>
        <end position="700"/>
    </location>
</feature>
<dbReference type="Gene3D" id="3.30.200.20">
    <property type="entry name" value="Phosphorylase Kinase, domain 1"/>
    <property type="match status" value="1"/>
</dbReference>
<comment type="catalytic activity">
    <reaction evidence="9">
        <text>L-seryl-[protein] + ATP = O-phospho-L-seryl-[protein] + ADP + H(+)</text>
        <dbReference type="Rhea" id="RHEA:17989"/>
        <dbReference type="Rhea" id="RHEA-COMP:9863"/>
        <dbReference type="Rhea" id="RHEA-COMP:11604"/>
        <dbReference type="ChEBI" id="CHEBI:15378"/>
        <dbReference type="ChEBI" id="CHEBI:29999"/>
        <dbReference type="ChEBI" id="CHEBI:30616"/>
        <dbReference type="ChEBI" id="CHEBI:83421"/>
        <dbReference type="ChEBI" id="CHEBI:456216"/>
        <dbReference type="EC" id="2.7.11.1"/>
    </reaction>
</comment>
<dbReference type="InterPro" id="IPR001849">
    <property type="entry name" value="PH_domain"/>
</dbReference>
<dbReference type="SMART" id="SM00233">
    <property type="entry name" value="PH"/>
    <property type="match status" value="1"/>
</dbReference>
<gene>
    <name evidence="14" type="ORF">KUCA_T00000089001</name>
</gene>
<organism evidence="14 15">
    <name type="scientific">Kuraishia capsulata CBS 1993</name>
    <dbReference type="NCBI Taxonomy" id="1382522"/>
    <lineage>
        <taxon>Eukaryota</taxon>
        <taxon>Fungi</taxon>
        <taxon>Dikarya</taxon>
        <taxon>Ascomycota</taxon>
        <taxon>Saccharomycotina</taxon>
        <taxon>Pichiomycetes</taxon>
        <taxon>Pichiales</taxon>
        <taxon>Pichiaceae</taxon>
        <taxon>Kuraishia</taxon>
    </lineage>
</organism>
<proteinExistence type="inferred from homology"/>
<dbReference type="CDD" id="cd13279">
    <property type="entry name" value="PH_Cla4_Ste20"/>
    <property type="match status" value="1"/>
</dbReference>
<evidence type="ECO:0000256" key="3">
    <source>
        <dbReference type="ARBA" id="ARBA00022527"/>
    </source>
</evidence>
<feature type="compositionally biased region" description="Polar residues" evidence="10">
    <location>
        <begin position="273"/>
        <end position="298"/>
    </location>
</feature>
<evidence type="ECO:0000256" key="9">
    <source>
        <dbReference type="ARBA" id="ARBA00048679"/>
    </source>
</evidence>
<reference evidence="14" key="1">
    <citation type="submission" date="2013-12" db="EMBL/GenBank/DDBJ databases">
        <authorList>
            <person name="Genoscope - CEA"/>
        </authorList>
    </citation>
    <scope>NUCLEOTIDE SEQUENCE</scope>
    <source>
        <strain evidence="14">CBS 1993</strain>
    </source>
</reference>
<dbReference type="STRING" id="1382522.W6MF21"/>
<keyword evidence="15" id="KW-1185">Reference proteome</keyword>
<dbReference type="InterPro" id="IPR036936">
    <property type="entry name" value="CRIB_dom_sf"/>
</dbReference>
<evidence type="ECO:0000256" key="4">
    <source>
        <dbReference type="ARBA" id="ARBA00022679"/>
    </source>
</evidence>
<reference evidence="14" key="2">
    <citation type="submission" date="2014-02" db="EMBL/GenBank/DDBJ databases">
        <title>Complete DNA sequence of /Kuraishia capsulata/ illustrates novel genomic features among budding yeasts (/Saccharomycotina/).</title>
        <authorList>
            <person name="Morales L."/>
            <person name="Noel B."/>
            <person name="Porcel B."/>
            <person name="Marcet-Houben M."/>
            <person name="Hullo M-F."/>
            <person name="Sacerdot C."/>
            <person name="Tekaia F."/>
            <person name="Leh-Louis V."/>
            <person name="Despons L."/>
            <person name="Khanna V."/>
            <person name="Aury J-M."/>
            <person name="Barbe V."/>
            <person name="Couloux A."/>
            <person name="Labadie K."/>
            <person name="Pelletier E."/>
            <person name="Souciet J-L."/>
            <person name="Boekhout T."/>
            <person name="Gabaldon T."/>
            <person name="Wincker P."/>
            <person name="Dujon B."/>
        </authorList>
    </citation>
    <scope>NUCLEOTIDE SEQUENCE</scope>
    <source>
        <strain evidence="14">CBS 1993</strain>
    </source>
</reference>
<dbReference type="CDD" id="cd01093">
    <property type="entry name" value="CRIB_PAK_like"/>
    <property type="match status" value="1"/>
</dbReference>
<keyword evidence="5" id="KW-0547">Nucleotide-binding</keyword>
<sequence length="722" mass="80778">MGAAVYYSTEAFANPGPAPRPPQHHTGSSEMGPIHTTINLKKRQGWVQVKDEGLISFRWPKKYLVLNESTLDFYKNDTYNHDDVWLSMPLFNISSVVKNQMKPNCFEIVLRRQSSSNQKSVFVSVKSEKDLNTWIDSILSKCPLTLGFSNPINFTHKVHVGFDPASGSFTGLPATWKSLLQQSHITTEDWSKDPLAVIEVLEFYSDTMASPSLDLDDSFDQNTKLVNSNLNEWTKPPKSQPPSVPAAFKPTRRAPPPPQQSQQSRPKSQLQSHQAPITSTPPKQSPQHHAQQTPTAQMQEMKLTPVRRAPPPPFQTPSGSFKSGRYPTDINHKPTSNNNTPAVATSGVKPMPNPYLQSSPTKAKTPMAHSAAHAAANAAAASASASASASIQQQNNNKLMVGTPQRKQNAEKRISTMTEAQIMARLRSVVINQDPHSRFQVLEKAGQGASGSVYVAAPTQNHPRLYQQFSKIAIKQIDLSKQGRKELIVNEILVMKDSRHDNIVNFLEAYLNGSYDLWVIMEYMEGGALTDVIENNEGLMNESQIARICLETVKGLQHLHNKNIIHRDIKSDNILLNKRGQVKITDFGFCAKLTEQKNKRATMVGTPYWMAPEVVKVREYDSKVDIWSLGIMCIEMIEGEPPYLNEEPLKALYLIATNGTPKLKHADLLSLEIKKFLSICLCVDVKYRATTEELLKHEFLAKSCRVDELEVLLKWKQGDQQQ</sequence>
<dbReference type="OrthoDB" id="248923at2759"/>
<dbReference type="SMART" id="SM00285">
    <property type="entry name" value="PBD"/>
    <property type="match status" value="1"/>
</dbReference>
<feature type="region of interest" description="Disordered" evidence="10">
    <location>
        <begin position="12"/>
        <end position="33"/>
    </location>
</feature>
<dbReference type="Proteomes" id="UP000019384">
    <property type="component" value="Unassembled WGS sequence"/>
</dbReference>
<evidence type="ECO:0000259" key="13">
    <source>
        <dbReference type="PROSITE" id="PS50108"/>
    </source>
</evidence>
<dbReference type="InterPro" id="IPR051931">
    <property type="entry name" value="PAK3-like"/>
</dbReference>
<dbReference type="CDD" id="cd06614">
    <property type="entry name" value="STKc_PAK"/>
    <property type="match status" value="1"/>
</dbReference>
<comment type="similarity">
    <text evidence="1">Belongs to the protein kinase superfamily. STE Ser/Thr protein kinase family. STE20 subfamily.</text>
</comment>
<keyword evidence="6" id="KW-0418">Kinase</keyword>
<feature type="domain" description="CRIB" evidence="13">
    <location>
        <begin position="148"/>
        <end position="161"/>
    </location>
</feature>
<dbReference type="InterPro" id="IPR033923">
    <property type="entry name" value="PAK_BD"/>
</dbReference>
<evidence type="ECO:0000256" key="8">
    <source>
        <dbReference type="ARBA" id="ARBA00047899"/>
    </source>
</evidence>
<accession>W6MF21</accession>
<dbReference type="GO" id="GO:0005524">
    <property type="term" value="F:ATP binding"/>
    <property type="evidence" value="ECO:0007669"/>
    <property type="project" value="UniProtKB-KW"/>
</dbReference>
<dbReference type="RefSeq" id="XP_022456147.1">
    <property type="nucleotide sequence ID" value="XM_022604594.1"/>
</dbReference>
<dbReference type="FunFam" id="1.10.510.10:FF:000139">
    <property type="entry name" value="Non-specific serine/threonine protein kinase"/>
    <property type="match status" value="1"/>
</dbReference>